<dbReference type="EMBL" id="SUMF01000033">
    <property type="protein sequence ID" value="TJZ66115.1"/>
    <property type="molecule type" value="Genomic_DNA"/>
</dbReference>
<gene>
    <name evidence="3" type="ORF">FAZ21_17490</name>
</gene>
<feature type="signal peptide" evidence="1">
    <location>
        <begin position="1"/>
        <end position="34"/>
    </location>
</feature>
<dbReference type="GO" id="GO:0016872">
    <property type="term" value="F:intramolecular lyase activity"/>
    <property type="evidence" value="ECO:0007669"/>
    <property type="project" value="InterPro"/>
</dbReference>
<evidence type="ECO:0000256" key="1">
    <source>
        <dbReference type="SAM" id="SignalP"/>
    </source>
</evidence>
<dbReference type="InterPro" id="IPR016087">
    <property type="entry name" value="Chalcone_isomerase"/>
</dbReference>
<proteinExistence type="predicted"/>
<dbReference type="SUPFAM" id="SSF54626">
    <property type="entry name" value="Chalcone isomerase"/>
    <property type="match status" value="1"/>
</dbReference>
<evidence type="ECO:0000313" key="3">
    <source>
        <dbReference type="EMBL" id="TJZ66115.1"/>
    </source>
</evidence>
<feature type="domain" description="Chalcone isomerase" evidence="2">
    <location>
        <begin position="35"/>
        <end position="201"/>
    </location>
</feature>
<dbReference type="PANTHER" id="PTHR47698">
    <property type="entry name" value="FATTY-ACID-BINDING PROTEIN 3, CHLOROPLASTIC"/>
    <property type="match status" value="1"/>
</dbReference>
<organism evidence="3 4">
    <name type="scientific">Chitiniphilus eburneus</name>
    <dbReference type="NCBI Taxonomy" id="2571148"/>
    <lineage>
        <taxon>Bacteria</taxon>
        <taxon>Pseudomonadati</taxon>
        <taxon>Pseudomonadota</taxon>
        <taxon>Betaproteobacteria</taxon>
        <taxon>Neisseriales</taxon>
        <taxon>Chitinibacteraceae</taxon>
        <taxon>Chitiniphilus</taxon>
    </lineage>
</organism>
<dbReference type="Proteomes" id="UP000310016">
    <property type="component" value="Unassembled WGS sequence"/>
</dbReference>
<dbReference type="PANTHER" id="PTHR47698:SF2">
    <property type="entry name" value="FATTY-ACID-BINDING PROTEIN 3, CHLOROPLASTIC"/>
    <property type="match status" value="1"/>
</dbReference>
<dbReference type="Gene3D" id="3.50.70.10">
    <property type="match status" value="1"/>
</dbReference>
<protein>
    <recommendedName>
        <fullName evidence="2">Chalcone isomerase domain-containing protein</fullName>
    </recommendedName>
</protein>
<evidence type="ECO:0000313" key="4">
    <source>
        <dbReference type="Proteomes" id="UP000310016"/>
    </source>
</evidence>
<dbReference type="InterPro" id="IPR036298">
    <property type="entry name" value="Chalcone_isomerase_sf"/>
</dbReference>
<dbReference type="OrthoDB" id="9795336at2"/>
<reference evidence="3 4" key="1">
    <citation type="submission" date="2019-04" db="EMBL/GenBank/DDBJ databases">
        <title>Chitiniphilus eburnea sp. nov., a novel chitinolytic bacterium isolated from aquaculture sludge.</title>
        <authorList>
            <person name="Sheng M."/>
        </authorList>
    </citation>
    <scope>NUCLEOTIDE SEQUENCE [LARGE SCALE GENOMIC DNA]</scope>
    <source>
        <strain evidence="3 4">HX-2-15</strain>
    </source>
</reference>
<keyword evidence="4" id="KW-1185">Reference proteome</keyword>
<comment type="caution">
    <text evidence="3">The sequence shown here is derived from an EMBL/GenBank/DDBJ whole genome shotgun (WGS) entry which is preliminary data.</text>
</comment>
<evidence type="ECO:0000259" key="2">
    <source>
        <dbReference type="Pfam" id="PF16036"/>
    </source>
</evidence>
<dbReference type="Pfam" id="PF16036">
    <property type="entry name" value="Chalcone_3"/>
    <property type="match status" value="1"/>
</dbReference>
<dbReference type="InterPro" id="IPR016088">
    <property type="entry name" value="Chalcone_isomerase_3-sand"/>
</dbReference>
<sequence>MRWRRGTLGETDMNPIKKSLLAASLLLSVAGAHALDLAGQTVPDKAEVAGQALALNGAGVRTKIVVDVYVAALYTARRGNDANAVIRANTPRRVELRMLREVSAATMHESFVDGLEDNVGKVGLKQYAAQLDALDRVFKEVKSVAKGDVIQLDFVPGQGTRVAVRGKAYPLIAGDDFASAMLSIWLGNDPVQDSLKGKLLGN</sequence>
<keyword evidence="1" id="KW-0732">Signal</keyword>
<accession>A0A4U0PE73</accession>
<name>A0A4U0PE73_9NEIS</name>
<feature type="chain" id="PRO_5020779013" description="Chalcone isomerase domain-containing protein" evidence="1">
    <location>
        <begin position="35"/>
        <end position="202"/>
    </location>
</feature>
<dbReference type="AlphaFoldDB" id="A0A4U0PE73"/>